<reference evidence="2" key="1">
    <citation type="submission" date="2022-03" db="EMBL/GenBank/DDBJ databases">
        <title>Identification of a novel bacterium isolated from mangrove sediments.</title>
        <authorList>
            <person name="Pan X."/>
        </authorList>
    </citation>
    <scope>NUCLEOTIDE SEQUENCE</scope>
    <source>
        <strain evidence="2">B2637</strain>
    </source>
</reference>
<feature type="domain" description="AB hydrolase-1" evidence="1">
    <location>
        <begin position="30"/>
        <end position="139"/>
    </location>
</feature>
<evidence type="ECO:0000313" key="3">
    <source>
        <dbReference type="Proteomes" id="UP001162802"/>
    </source>
</evidence>
<evidence type="ECO:0000259" key="1">
    <source>
        <dbReference type="Pfam" id="PF00561"/>
    </source>
</evidence>
<gene>
    <name evidence="2" type="ORF">MTR65_18310</name>
</gene>
<dbReference type="PANTHER" id="PTHR43194">
    <property type="entry name" value="HYDROLASE ALPHA/BETA FOLD FAMILY"/>
    <property type="match status" value="1"/>
</dbReference>
<dbReference type="EMBL" id="JALHAT010000051">
    <property type="protein sequence ID" value="MCJ1962644.1"/>
    <property type="molecule type" value="Genomic_DNA"/>
</dbReference>
<dbReference type="RefSeq" id="WP_243802727.1">
    <property type="nucleotide sequence ID" value="NZ_JALHAT010000051.1"/>
</dbReference>
<dbReference type="Proteomes" id="UP001162802">
    <property type="component" value="Unassembled WGS sequence"/>
</dbReference>
<evidence type="ECO:0000313" key="2">
    <source>
        <dbReference type="EMBL" id="MCJ1962644.1"/>
    </source>
</evidence>
<dbReference type="InterPro" id="IPR029058">
    <property type="entry name" value="AB_hydrolase_fold"/>
</dbReference>
<sequence>MDYALHRYRSACGRLDLVARDYPAARPDAPVLLLMHGLTRNSADFEPVAAYLAGDYRLIVPDQRGRGLSQWDDDPAQYRPDVYCADMFALLDGLGIEECGVIGTSMGGLMALVMQAMRPGFARAMVFNDIGPVLDTEGLTRIQGYVGPGGPMADWDAAAARCRAINAPAFPDFGQADWMAFARRTCVENADGTVSFAYDPEISKGVSGEDATVVPPDLWPLWDALDVIPVLVIRGAISDLLSAPTVAEMASRHSGPYEAVEIARVGHAPILDEAPARAAITAFCKEHMG</sequence>
<dbReference type="PANTHER" id="PTHR43194:SF2">
    <property type="entry name" value="PEROXISOMAL MEMBRANE PROTEIN LPX1"/>
    <property type="match status" value="1"/>
</dbReference>
<protein>
    <submittedName>
        <fullName evidence="2">Alpha/beta hydrolase</fullName>
    </submittedName>
</protein>
<keyword evidence="2" id="KW-0378">Hydrolase</keyword>
<proteinExistence type="predicted"/>
<organism evidence="2 3">
    <name type="scientific">Novosphingobium mangrovi</name>
    <name type="common">ex Hu et al. 2023</name>
    <dbReference type="NCBI Taxonomy" id="2930094"/>
    <lineage>
        <taxon>Bacteria</taxon>
        <taxon>Pseudomonadati</taxon>
        <taxon>Pseudomonadota</taxon>
        <taxon>Alphaproteobacteria</taxon>
        <taxon>Sphingomonadales</taxon>
        <taxon>Sphingomonadaceae</taxon>
        <taxon>Novosphingobium</taxon>
    </lineage>
</organism>
<dbReference type="InterPro" id="IPR000073">
    <property type="entry name" value="AB_hydrolase_1"/>
</dbReference>
<comment type="caution">
    <text evidence="2">The sequence shown here is derived from an EMBL/GenBank/DDBJ whole genome shotgun (WGS) entry which is preliminary data.</text>
</comment>
<dbReference type="Pfam" id="PF00561">
    <property type="entry name" value="Abhydrolase_1"/>
    <property type="match status" value="1"/>
</dbReference>
<dbReference type="GO" id="GO:0016787">
    <property type="term" value="F:hydrolase activity"/>
    <property type="evidence" value="ECO:0007669"/>
    <property type="project" value="UniProtKB-KW"/>
</dbReference>
<dbReference type="Gene3D" id="3.40.50.1820">
    <property type="entry name" value="alpha/beta hydrolase"/>
    <property type="match status" value="1"/>
</dbReference>
<keyword evidence="3" id="KW-1185">Reference proteome</keyword>
<name>A0ABT0AHH8_9SPHN</name>
<accession>A0ABT0AHH8</accession>
<dbReference type="SUPFAM" id="SSF53474">
    <property type="entry name" value="alpha/beta-Hydrolases"/>
    <property type="match status" value="1"/>
</dbReference>
<dbReference type="InterPro" id="IPR050228">
    <property type="entry name" value="Carboxylesterase_BioH"/>
</dbReference>